<dbReference type="WBParaSite" id="PTRK_0000544100.1">
    <property type="protein sequence ID" value="PTRK_0000544100.1"/>
    <property type="gene ID" value="PTRK_0000544100"/>
</dbReference>
<sequence>PGRGAGDSEGPARRRGRPDRTGPGLLGSDGRGAADPARRPARVEGGDDPARHARPGGRLPQERSGHAADPDGLSEPCHRRGHVGLRLLRLGRRGDRGEGGRRRRGGARRRARATRRRPARRRRLRRPHARTRRRDRPRRRRRRRRFGLRERSRRRPRGERTGCPPRSGQGEDAVRCGESRANECAPE</sequence>
<evidence type="ECO:0000313" key="2">
    <source>
        <dbReference type="Proteomes" id="UP000038045"/>
    </source>
</evidence>
<organism evidence="2 3">
    <name type="scientific">Parastrongyloides trichosuri</name>
    <name type="common">Possum-specific nematode worm</name>
    <dbReference type="NCBI Taxonomy" id="131310"/>
    <lineage>
        <taxon>Eukaryota</taxon>
        <taxon>Metazoa</taxon>
        <taxon>Ecdysozoa</taxon>
        <taxon>Nematoda</taxon>
        <taxon>Chromadorea</taxon>
        <taxon>Rhabditida</taxon>
        <taxon>Tylenchina</taxon>
        <taxon>Panagrolaimomorpha</taxon>
        <taxon>Strongyloidoidea</taxon>
        <taxon>Strongyloididae</taxon>
        <taxon>Parastrongyloides</taxon>
    </lineage>
</organism>
<dbReference type="AlphaFoldDB" id="A0A0N4ZD16"/>
<keyword evidence="2" id="KW-1185">Reference proteome</keyword>
<feature type="compositionally biased region" description="Basic and acidic residues" evidence="1">
    <location>
        <begin position="60"/>
        <end position="69"/>
    </location>
</feature>
<name>A0A0N4ZD16_PARTI</name>
<feature type="compositionally biased region" description="Basic and acidic residues" evidence="1">
    <location>
        <begin position="172"/>
        <end position="181"/>
    </location>
</feature>
<reference evidence="3" key="1">
    <citation type="submission" date="2017-02" db="UniProtKB">
        <authorList>
            <consortium name="WormBaseParasite"/>
        </authorList>
    </citation>
    <scope>IDENTIFICATION</scope>
</reference>
<evidence type="ECO:0000256" key="1">
    <source>
        <dbReference type="SAM" id="MobiDB-lite"/>
    </source>
</evidence>
<feature type="compositionally biased region" description="Basic residues" evidence="1">
    <location>
        <begin position="101"/>
        <end position="157"/>
    </location>
</feature>
<protein>
    <submittedName>
        <fullName evidence="3">Transcriptional regulator, MarR family</fullName>
    </submittedName>
</protein>
<proteinExistence type="predicted"/>
<feature type="region of interest" description="Disordered" evidence="1">
    <location>
        <begin position="1"/>
        <end position="187"/>
    </location>
</feature>
<accession>A0A0N4ZD16</accession>
<dbReference type="Proteomes" id="UP000038045">
    <property type="component" value="Unplaced"/>
</dbReference>
<evidence type="ECO:0000313" key="3">
    <source>
        <dbReference type="WBParaSite" id="PTRK_0000544100.1"/>
    </source>
</evidence>
<feature type="compositionally biased region" description="Basic and acidic residues" evidence="1">
    <location>
        <begin position="36"/>
        <end position="51"/>
    </location>
</feature>